<evidence type="ECO:0008006" key="3">
    <source>
        <dbReference type="Google" id="ProtNLM"/>
    </source>
</evidence>
<dbReference type="Proteomes" id="UP000639973">
    <property type="component" value="Unassembled WGS sequence"/>
</dbReference>
<gene>
    <name evidence="1" type="ORF">GCM10010840_15800</name>
</gene>
<accession>A0ABQ2G7F6</accession>
<dbReference type="RefSeq" id="WP_188970688.1">
    <property type="nucleotide sequence ID" value="NZ_BMOL01000006.1"/>
</dbReference>
<dbReference type="EMBL" id="BMOL01000006">
    <property type="protein sequence ID" value="GGL78796.1"/>
    <property type="molecule type" value="Genomic_DNA"/>
</dbReference>
<proteinExistence type="predicted"/>
<dbReference type="Gene3D" id="3.90.1150.10">
    <property type="entry name" value="Aspartate Aminotransferase, domain 1"/>
    <property type="match status" value="1"/>
</dbReference>
<organism evidence="1 2">
    <name type="scientific">Deinococcus aerolatus</name>
    <dbReference type="NCBI Taxonomy" id="522487"/>
    <lineage>
        <taxon>Bacteria</taxon>
        <taxon>Thermotogati</taxon>
        <taxon>Deinococcota</taxon>
        <taxon>Deinococci</taxon>
        <taxon>Deinococcales</taxon>
        <taxon>Deinococcaceae</taxon>
        <taxon>Deinococcus</taxon>
    </lineage>
</organism>
<name>A0ABQ2G7F6_9DEIO</name>
<dbReference type="InterPro" id="IPR015422">
    <property type="entry name" value="PyrdxlP-dep_Trfase_small"/>
</dbReference>
<dbReference type="InterPro" id="IPR015421">
    <property type="entry name" value="PyrdxlP-dep_Trfase_major"/>
</dbReference>
<evidence type="ECO:0000313" key="1">
    <source>
        <dbReference type="EMBL" id="GGL78796.1"/>
    </source>
</evidence>
<keyword evidence="2" id="KW-1185">Reference proteome</keyword>
<protein>
    <recommendedName>
        <fullName evidence="3">Cysteine desulfurase</fullName>
    </recommendedName>
</protein>
<reference evidence="2" key="1">
    <citation type="journal article" date="2019" name="Int. J. Syst. Evol. Microbiol.">
        <title>The Global Catalogue of Microorganisms (GCM) 10K type strain sequencing project: providing services to taxonomists for standard genome sequencing and annotation.</title>
        <authorList>
            <consortium name="The Broad Institute Genomics Platform"/>
            <consortium name="The Broad Institute Genome Sequencing Center for Infectious Disease"/>
            <person name="Wu L."/>
            <person name="Ma J."/>
        </authorList>
    </citation>
    <scope>NUCLEOTIDE SEQUENCE [LARGE SCALE GENOMIC DNA]</scope>
    <source>
        <strain evidence="2">JCM 15442</strain>
    </source>
</reference>
<dbReference type="Gene3D" id="3.40.640.10">
    <property type="entry name" value="Type I PLP-dependent aspartate aminotransferase-like (Major domain)"/>
    <property type="match status" value="1"/>
</dbReference>
<evidence type="ECO:0000313" key="2">
    <source>
        <dbReference type="Proteomes" id="UP000639973"/>
    </source>
</evidence>
<comment type="caution">
    <text evidence="1">The sequence shown here is derived from an EMBL/GenBank/DDBJ whole genome shotgun (WGS) entry which is preliminary data.</text>
</comment>
<sequence>MTTVSVSTATVSPLGPHLGFIRSQFPALDSPRAFLDNAGGSPVLRGVAERVSAYLLSTSVQPGATDAVSQEASARVAADLGAGMARLS</sequence>